<dbReference type="RefSeq" id="XP_070920420.1">
    <property type="nucleotide sequence ID" value="XM_071064319.1"/>
</dbReference>
<comment type="caution">
    <text evidence="9">Lacks conserved residue(s) required for the propagation of feature annotation.</text>
</comment>
<organism evidence="12 13">
    <name type="scientific">Madurella fahalii</name>
    <dbReference type="NCBI Taxonomy" id="1157608"/>
    <lineage>
        <taxon>Eukaryota</taxon>
        <taxon>Fungi</taxon>
        <taxon>Dikarya</taxon>
        <taxon>Ascomycota</taxon>
        <taxon>Pezizomycotina</taxon>
        <taxon>Sordariomycetes</taxon>
        <taxon>Sordariomycetidae</taxon>
        <taxon>Sordariales</taxon>
        <taxon>Sordariales incertae sedis</taxon>
        <taxon>Madurella</taxon>
    </lineage>
</organism>
<feature type="binding site" evidence="9">
    <location>
        <position position="314"/>
    </location>
    <ligand>
        <name>K(+)</name>
        <dbReference type="ChEBI" id="CHEBI:29103"/>
    </ligand>
</feature>
<dbReference type="InterPro" id="IPR002139">
    <property type="entry name" value="Ribo/fructo_kinase"/>
</dbReference>
<dbReference type="GeneID" id="98179642"/>
<evidence type="ECO:0000256" key="10">
    <source>
        <dbReference type="SAM" id="MobiDB-lite"/>
    </source>
</evidence>
<reference evidence="12 13" key="1">
    <citation type="submission" date="2024-09" db="EMBL/GenBank/DDBJ databases">
        <title>Itraconazole resistance in Madurella fahalii resulting from another homologue of gene encoding cytochrome P450 14-alpha sterol demethylase (CYP51).</title>
        <authorList>
            <person name="Yoshioka I."/>
            <person name="Fahal A.H."/>
            <person name="Kaneko S."/>
            <person name="Yaguchi T."/>
        </authorList>
    </citation>
    <scope>NUCLEOTIDE SEQUENCE [LARGE SCALE GENOMIC DNA]</scope>
    <source>
        <strain evidence="12 13">IFM 68171</strain>
    </source>
</reference>
<sequence>MASEIPHITVLGSLNMDLVAYVPHHPLPGETLTADAFATSPGGKGANQAVACAKLSRDRPSSASSSSHGGSGGGEERSSAVCYANWDTEAATATAHVSMVGCVGADGYGAQLRGNLARHGVDVSGVTEARGGSTKTGVALIIVDRPTGENRIVLSPGANHALHPADFATLDRLLPGPNHKAAAAAAAAAQPRLPDLLIMQLEIPLDTVLAALKAARAAGVDVLLNPAPARTLPPDAYEGLAHLVVNETEAAILGEVDERVLDTEEGLERVSEGFVKRGVRNVIVTLGGRGVYFMSEDGRKGLVPAEKANVVDTTAAGDTFVGRYALDAVGKKGGEFDIEAAVRKANKAAAKTVERAGAQDSIPWRDELE</sequence>
<keyword evidence="5 9" id="KW-0067">ATP-binding</keyword>
<keyword evidence="9" id="KW-0539">Nucleus</keyword>
<keyword evidence="3 9" id="KW-0547">Nucleotide-binding</keyword>
<protein>
    <recommendedName>
        <fullName evidence="9">Ribokinase</fullName>
        <shortName evidence="9">RK</shortName>
        <ecNumber evidence="9">2.7.1.15</ecNumber>
    </recommendedName>
</protein>
<feature type="binding site" evidence="9">
    <location>
        <begin position="285"/>
        <end position="290"/>
    </location>
    <ligand>
        <name>ATP</name>
        <dbReference type="ChEBI" id="CHEBI:30616"/>
    </ligand>
</feature>
<comment type="caution">
    <text evidence="12">The sequence shown here is derived from an EMBL/GenBank/DDBJ whole genome shotgun (WGS) entry which is preliminary data.</text>
</comment>
<evidence type="ECO:0000256" key="9">
    <source>
        <dbReference type="HAMAP-Rule" id="MF_03215"/>
    </source>
</evidence>
<dbReference type="Gene3D" id="3.40.1190.20">
    <property type="match status" value="1"/>
</dbReference>
<evidence type="ECO:0000256" key="3">
    <source>
        <dbReference type="ARBA" id="ARBA00022741"/>
    </source>
</evidence>
<comment type="activity regulation">
    <text evidence="9">Activated by a monovalent cation that binds near, but not in, the active site. The most likely occupant of the site in vivo is potassium. Ion binding induces a conformational change that may alter substrate affinity.</text>
</comment>
<feature type="binding site" evidence="9">
    <location>
        <position position="312"/>
    </location>
    <ligand>
        <name>K(+)</name>
        <dbReference type="ChEBI" id="CHEBI:29103"/>
    </ligand>
</feature>
<evidence type="ECO:0000256" key="6">
    <source>
        <dbReference type="ARBA" id="ARBA00022842"/>
    </source>
</evidence>
<evidence type="ECO:0000256" key="7">
    <source>
        <dbReference type="ARBA" id="ARBA00022958"/>
    </source>
</evidence>
<dbReference type="SUPFAM" id="SSF53613">
    <property type="entry name" value="Ribokinase-like"/>
    <property type="match status" value="1"/>
</dbReference>
<comment type="function">
    <text evidence="9">Catalyzes the phosphorylation of ribose at O-5 in a reaction requiring ATP and magnesium. The resulting D-ribose-5-phosphate can then be used either for sythesis of nucleotides, histidine, and tryptophan, or as a component of the pentose phosphate pathway.</text>
</comment>
<comment type="subunit">
    <text evidence="9">Homodimer.</text>
</comment>
<feature type="active site" description="Proton acceptor" evidence="9">
    <location>
        <position position="318"/>
    </location>
</feature>
<keyword evidence="6 9" id="KW-0460">Magnesium</keyword>
<dbReference type="Proteomes" id="UP001628179">
    <property type="component" value="Unassembled WGS sequence"/>
</dbReference>
<evidence type="ECO:0000313" key="13">
    <source>
        <dbReference type="Proteomes" id="UP001628179"/>
    </source>
</evidence>
<keyword evidence="2 9" id="KW-0479">Metal-binding</keyword>
<evidence type="ECO:0000256" key="8">
    <source>
        <dbReference type="ARBA" id="ARBA00023277"/>
    </source>
</evidence>
<dbReference type="InterPro" id="IPR011611">
    <property type="entry name" value="PfkB_dom"/>
</dbReference>
<evidence type="ECO:0000256" key="4">
    <source>
        <dbReference type="ARBA" id="ARBA00022777"/>
    </source>
</evidence>
<dbReference type="InterPro" id="IPR029056">
    <property type="entry name" value="Ribokinase-like"/>
</dbReference>
<evidence type="ECO:0000256" key="1">
    <source>
        <dbReference type="ARBA" id="ARBA00022679"/>
    </source>
</evidence>
<proteinExistence type="inferred from homology"/>
<feature type="domain" description="Carbohydrate kinase PfkB" evidence="11">
    <location>
        <begin position="73"/>
        <end position="364"/>
    </location>
</feature>
<comment type="similarity">
    <text evidence="9">Belongs to the carbohydrate kinase PfkB family. Ribokinase subfamily.</text>
</comment>
<comment type="cofactor">
    <cofactor evidence="9">
        <name>Mg(2+)</name>
        <dbReference type="ChEBI" id="CHEBI:18420"/>
    </cofactor>
    <text evidence="9">Requires a divalent cation, most likely magnesium in vivo, as an electrophilic catalyst to aid phosphoryl group transfer. It is the chelate of the metal and the nucleotide that is the actual substrate.</text>
</comment>
<dbReference type="InterPro" id="IPR011877">
    <property type="entry name" value="Ribokinase"/>
</dbReference>
<name>A0ABQ0GMB7_9PEZI</name>
<feature type="binding site" evidence="9">
    <location>
        <position position="346"/>
    </location>
    <ligand>
        <name>ATP</name>
        <dbReference type="ChEBI" id="CHEBI:30616"/>
    </ligand>
</feature>
<keyword evidence="7 9" id="KW-0630">Potassium</keyword>
<feature type="binding site" evidence="9">
    <location>
        <position position="318"/>
    </location>
    <ligand>
        <name>substrate</name>
    </ligand>
</feature>
<feature type="region of interest" description="Disordered" evidence="10">
    <location>
        <begin position="53"/>
        <end position="78"/>
    </location>
</feature>
<feature type="binding site" evidence="9">
    <location>
        <position position="246"/>
    </location>
    <ligand>
        <name>ATP</name>
        <dbReference type="ChEBI" id="CHEBI:30616"/>
    </ligand>
</feature>
<keyword evidence="9" id="KW-0963">Cytoplasm</keyword>
<keyword evidence="1 9" id="KW-0808">Transferase</keyword>
<feature type="binding site" evidence="9">
    <location>
        <position position="352"/>
    </location>
    <ligand>
        <name>K(+)</name>
        <dbReference type="ChEBI" id="CHEBI:29103"/>
    </ligand>
</feature>
<evidence type="ECO:0000256" key="5">
    <source>
        <dbReference type="ARBA" id="ARBA00022840"/>
    </source>
</evidence>
<dbReference type="HAMAP" id="MF_01987">
    <property type="entry name" value="Ribokinase"/>
    <property type="match status" value="1"/>
</dbReference>
<feature type="binding site" evidence="9">
    <location>
        <position position="202"/>
    </location>
    <ligand>
        <name>substrate</name>
    </ligand>
</feature>
<comment type="pathway">
    <text evidence="9">Carbohydrate metabolism; D-ribose degradation; D-ribose 5-phosphate from beta-D-ribopyranose: step 2/2.</text>
</comment>
<dbReference type="PANTHER" id="PTHR10584">
    <property type="entry name" value="SUGAR KINASE"/>
    <property type="match status" value="1"/>
</dbReference>
<keyword evidence="8 9" id="KW-0119">Carbohydrate metabolism</keyword>
<feature type="binding site" evidence="9">
    <location>
        <position position="357"/>
    </location>
    <ligand>
        <name>K(+)</name>
        <dbReference type="ChEBI" id="CHEBI:29103"/>
    </ligand>
</feature>
<feature type="binding site" evidence="9">
    <location>
        <begin position="15"/>
        <end position="17"/>
    </location>
    <ligand>
        <name>substrate</name>
    </ligand>
</feature>
<gene>
    <name evidence="12" type="primary">RBK1</name>
    <name evidence="12" type="ORF">MFIFM68171_08900</name>
</gene>
<accession>A0ABQ0GMB7</accession>
<keyword evidence="4 9" id="KW-0418">Kinase</keyword>
<dbReference type="PANTHER" id="PTHR10584:SF166">
    <property type="entry name" value="RIBOKINASE"/>
    <property type="match status" value="1"/>
</dbReference>
<dbReference type="PRINTS" id="PR00990">
    <property type="entry name" value="RIBOKINASE"/>
</dbReference>
<evidence type="ECO:0000259" key="11">
    <source>
        <dbReference type="Pfam" id="PF00294"/>
    </source>
</evidence>
<comment type="subcellular location">
    <subcellularLocation>
        <location evidence="9">Cytoplasm</location>
    </subcellularLocation>
    <subcellularLocation>
        <location evidence="9">Nucleus</location>
    </subcellularLocation>
</comment>
<evidence type="ECO:0000256" key="2">
    <source>
        <dbReference type="ARBA" id="ARBA00022723"/>
    </source>
</evidence>
<dbReference type="CDD" id="cd01174">
    <property type="entry name" value="ribokinase"/>
    <property type="match status" value="1"/>
</dbReference>
<dbReference type="Pfam" id="PF00294">
    <property type="entry name" value="PfkB"/>
    <property type="match status" value="2"/>
</dbReference>
<dbReference type="EMBL" id="BAAFSV010000005">
    <property type="protein sequence ID" value="GAB1318690.1"/>
    <property type="molecule type" value="Genomic_DNA"/>
</dbReference>
<feature type="domain" description="Carbohydrate kinase PfkB" evidence="11">
    <location>
        <begin position="7"/>
        <end position="56"/>
    </location>
</feature>
<dbReference type="EC" id="2.7.1.15" evidence="9"/>
<feature type="binding site" evidence="9">
    <location>
        <begin position="317"/>
        <end position="318"/>
    </location>
    <ligand>
        <name>ATP</name>
        <dbReference type="ChEBI" id="CHEBI:30616"/>
    </ligand>
</feature>
<feature type="binding site" evidence="9">
    <location>
        <begin position="43"/>
        <end position="47"/>
    </location>
    <ligand>
        <name>substrate</name>
    </ligand>
</feature>
<keyword evidence="13" id="KW-1185">Reference proteome</keyword>
<evidence type="ECO:0000313" key="12">
    <source>
        <dbReference type="EMBL" id="GAB1318690.1"/>
    </source>
</evidence>
<feature type="binding site" evidence="9">
    <location>
        <position position="361"/>
    </location>
    <ligand>
        <name>K(+)</name>
        <dbReference type="ChEBI" id="CHEBI:29103"/>
    </ligand>
</feature>
<feature type="binding site" evidence="9">
    <location>
        <position position="355"/>
    </location>
    <ligand>
        <name>K(+)</name>
        <dbReference type="ChEBI" id="CHEBI:29103"/>
    </ligand>
</feature>
<comment type="catalytic activity">
    <reaction evidence="9">
        <text>D-ribose + ATP = D-ribose 5-phosphate + ADP + H(+)</text>
        <dbReference type="Rhea" id="RHEA:13697"/>
        <dbReference type="ChEBI" id="CHEBI:15378"/>
        <dbReference type="ChEBI" id="CHEBI:30616"/>
        <dbReference type="ChEBI" id="CHEBI:47013"/>
        <dbReference type="ChEBI" id="CHEBI:78346"/>
        <dbReference type="ChEBI" id="CHEBI:456216"/>
        <dbReference type="EC" id="2.7.1.15"/>
    </reaction>
</comment>